<evidence type="ECO:0000313" key="1">
    <source>
        <dbReference type="EMBL" id="MFC0274794.1"/>
    </source>
</evidence>
<comment type="caution">
    <text evidence="1">The sequence shown here is derived from an EMBL/GenBank/DDBJ whole genome shotgun (WGS) entry which is preliminary data.</text>
</comment>
<sequence>MEPLNPIFDNKPIKNNSFNQLPIVRKKPITKAEGRDERCDKRKDVKIPFNENERKLIKELAKKRGLEPTPYCTFLINKALKGSYHFPESPYDPKGKPYPAKLEKYFHDLLFDYKVQWDCSLKESAYRIISFMLVMERKELL</sequence>
<dbReference type="Proteomes" id="UP001589854">
    <property type="component" value="Unassembled WGS sequence"/>
</dbReference>
<evidence type="ECO:0000313" key="2">
    <source>
        <dbReference type="Proteomes" id="UP001589854"/>
    </source>
</evidence>
<proteinExistence type="predicted"/>
<name>A0ABV6GNW2_9BACI</name>
<accession>A0ABV6GNW2</accession>
<dbReference type="EMBL" id="JBHLVO010000046">
    <property type="protein sequence ID" value="MFC0274794.1"/>
    <property type="molecule type" value="Genomic_DNA"/>
</dbReference>
<protein>
    <submittedName>
        <fullName evidence="1">Uncharacterized protein</fullName>
    </submittedName>
</protein>
<gene>
    <name evidence="1" type="ORF">ACFFIX_26135</name>
</gene>
<dbReference type="RefSeq" id="WP_378939394.1">
    <property type="nucleotide sequence ID" value="NZ_JBHLVO010000046.1"/>
</dbReference>
<reference evidence="1 2" key="1">
    <citation type="submission" date="2024-09" db="EMBL/GenBank/DDBJ databases">
        <authorList>
            <person name="Sun Q."/>
            <person name="Mori K."/>
        </authorList>
    </citation>
    <scope>NUCLEOTIDE SEQUENCE [LARGE SCALE GENOMIC DNA]</scope>
    <source>
        <strain evidence="1 2">CCM 7228</strain>
    </source>
</reference>
<organism evidence="1 2">
    <name type="scientific">Metabacillus herbersteinensis</name>
    <dbReference type="NCBI Taxonomy" id="283816"/>
    <lineage>
        <taxon>Bacteria</taxon>
        <taxon>Bacillati</taxon>
        <taxon>Bacillota</taxon>
        <taxon>Bacilli</taxon>
        <taxon>Bacillales</taxon>
        <taxon>Bacillaceae</taxon>
        <taxon>Metabacillus</taxon>
    </lineage>
</organism>
<keyword evidence="2" id="KW-1185">Reference proteome</keyword>